<sequence>MSDDEFSLEIMPETDSELEEDLDFMYDDAMSRLSNGEEVIALGGDALMDDVLELGGVLGPDVVIIGHPGGDLVLHLILEIPPLMMLAPYVDVPAGGDEIPVFHVDYVNDDLGEGEDFDIAILEVSSPVVSVMEITSSGSIESVSSSALRAVGLSAYPTDVSSISEPVTPTTVEMGGPSHSFPTRVGLRGFVSLGGSQLLRLEDLRVLFPRVLLLRGFELLVFVFPRSLRRVDCLNLHLLCLLLILLSCSCFTTHSRGEDGFFCDVLSGVYA</sequence>
<evidence type="ECO:0000313" key="2">
    <source>
        <dbReference type="Proteomes" id="UP000215914"/>
    </source>
</evidence>
<proteinExistence type="predicted"/>
<gene>
    <name evidence="1" type="ORF">HanXRQr2_Chr04g0155181</name>
</gene>
<accession>A0A9K3J6W0</accession>
<dbReference type="Proteomes" id="UP000215914">
    <property type="component" value="Unassembled WGS sequence"/>
</dbReference>
<comment type="caution">
    <text evidence="1">The sequence shown here is derived from an EMBL/GenBank/DDBJ whole genome shotgun (WGS) entry which is preliminary data.</text>
</comment>
<dbReference type="EMBL" id="MNCJ02000319">
    <property type="protein sequence ID" value="KAF5809267.1"/>
    <property type="molecule type" value="Genomic_DNA"/>
</dbReference>
<evidence type="ECO:0000313" key="1">
    <source>
        <dbReference type="EMBL" id="KAF5809267.1"/>
    </source>
</evidence>
<dbReference type="Gramene" id="mRNA:HanXRQr2_Chr04g0155181">
    <property type="protein sequence ID" value="CDS:HanXRQr2_Chr04g0155181.1"/>
    <property type="gene ID" value="HanXRQr2_Chr04g0155181"/>
</dbReference>
<reference evidence="1" key="2">
    <citation type="submission" date="2020-06" db="EMBL/GenBank/DDBJ databases">
        <title>Helianthus annuus Genome sequencing and assembly Release 2.</title>
        <authorList>
            <person name="Gouzy J."/>
            <person name="Langlade N."/>
            <person name="Munos S."/>
        </authorList>
    </citation>
    <scope>NUCLEOTIDE SEQUENCE</scope>
    <source>
        <tissue evidence="1">Leaves</tissue>
    </source>
</reference>
<keyword evidence="2" id="KW-1185">Reference proteome</keyword>
<dbReference type="AlphaFoldDB" id="A0A9K3J6W0"/>
<name>A0A9K3J6W0_HELAN</name>
<organism evidence="1 2">
    <name type="scientific">Helianthus annuus</name>
    <name type="common">Common sunflower</name>
    <dbReference type="NCBI Taxonomy" id="4232"/>
    <lineage>
        <taxon>Eukaryota</taxon>
        <taxon>Viridiplantae</taxon>
        <taxon>Streptophyta</taxon>
        <taxon>Embryophyta</taxon>
        <taxon>Tracheophyta</taxon>
        <taxon>Spermatophyta</taxon>
        <taxon>Magnoliopsida</taxon>
        <taxon>eudicotyledons</taxon>
        <taxon>Gunneridae</taxon>
        <taxon>Pentapetalae</taxon>
        <taxon>asterids</taxon>
        <taxon>campanulids</taxon>
        <taxon>Asterales</taxon>
        <taxon>Asteraceae</taxon>
        <taxon>Asteroideae</taxon>
        <taxon>Heliantheae alliance</taxon>
        <taxon>Heliantheae</taxon>
        <taxon>Helianthus</taxon>
    </lineage>
</organism>
<reference evidence="1" key="1">
    <citation type="journal article" date="2017" name="Nature">
        <title>The sunflower genome provides insights into oil metabolism, flowering and Asterid evolution.</title>
        <authorList>
            <person name="Badouin H."/>
            <person name="Gouzy J."/>
            <person name="Grassa C.J."/>
            <person name="Murat F."/>
            <person name="Staton S.E."/>
            <person name="Cottret L."/>
            <person name="Lelandais-Briere C."/>
            <person name="Owens G.L."/>
            <person name="Carrere S."/>
            <person name="Mayjonade B."/>
            <person name="Legrand L."/>
            <person name="Gill N."/>
            <person name="Kane N.C."/>
            <person name="Bowers J.E."/>
            <person name="Hubner S."/>
            <person name="Bellec A."/>
            <person name="Berard A."/>
            <person name="Berges H."/>
            <person name="Blanchet N."/>
            <person name="Boniface M.C."/>
            <person name="Brunel D."/>
            <person name="Catrice O."/>
            <person name="Chaidir N."/>
            <person name="Claudel C."/>
            <person name="Donnadieu C."/>
            <person name="Faraut T."/>
            <person name="Fievet G."/>
            <person name="Helmstetter N."/>
            <person name="King M."/>
            <person name="Knapp S.J."/>
            <person name="Lai Z."/>
            <person name="Le Paslier M.C."/>
            <person name="Lippi Y."/>
            <person name="Lorenzon L."/>
            <person name="Mandel J.R."/>
            <person name="Marage G."/>
            <person name="Marchand G."/>
            <person name="Marquand E."/>
            <person name="Bret-Mestries E."/>
            <person name="Morien E."/>
            <person name="Nambeesan S."/>
            <person name="Nguyen T."/>
            <person name="Pegot-Espagnet P."/>
            <person name="Pouilly N."/>
            <person name="Raftis F."/>
            <person name="Sallet E."/>
            <person name="Schiex T."/>
            <person name="Thomas J."/>
            <person name="Vandecasteele C."/>
            <person name="Vares D."/>
            <person name="Vear F."/>
            <person name="Vautrin S."/>
            <person name="Crespi M."/>
            <person name="Mangin B."/>
            <person name="Burke J.M."/>
            <person name="Salse J."/>
            <person name="Munos S."/>
            <person name="Vincourt P."/>
            <person name="Rieseberg L.H."/>
            <person name="Langlade N.B."/>
        </authorList>
    </citation>
    <scope>NUCLEOTIDE SEQUENCE</scope>
    <source>
        <tissue evidence="1">Leaves</tissue>
    </source>
</reference>
<protein>
    <submittedName>
        <fullName evidence="1">Uncharacterized protein</fullName>
    </submittedName>
</protein>